<dbReference type="EMBL" id="CP091508">
    <property type="protein sequence ID" value="UOO83145.1"/>
    <property type="molecule type" value="Genomic_DNA"/>
</dbReference>
<dbReference type="RefSeq" id="WP_244787535.1">
    <property type="nucleotide sequence ID" value="NZ_CP091508.1"/>
</dbReference>
<reference evidence="2 3" key="1">
    <citation type="journal article" date="2022" name="Res Sq">
        <title>Evolution of multicellular longitudinally dividing oral cavity symbionts (Neisseriaceae).</title>
        <authorList>
            <person name="Nyongesa S."/>
            <person name="Weber P."/>
            <person name="Bernet E."/>
            <person name="Pullido F."/>
            <person name="Nieckarz M."/>
            <person name="Delaby M."/>
            <person name="Nieves C."/>
            <person name="Viehboeck T."/>
            <person name="Krause N."/>
            <person name="Rivera-Millot A."/>
            <person name="Nakamura A."/>
            <person name="Vischer N."/>
            <person name="VanNieuwenhze M."/>
            <person name="Brun Y."/>
            <person name="Cava F."/>
            <person name="Bulgheresi S."/>
            <person name="Veyrier F."/>
        </authorList>
    </citation>
    <scope>NUCLEOTIDE SEQUENCE [LARGE SCALE GENOMIC DNA]</scope>
    <source>
        <strain evidence="2 3">CCUG 63373m</strain>
    </source>
</reference>
<evidence type="ECO:0000313" key="3">
    <source>
        <dbReference type="Proteomes" id="UP000829817"/>
    </source>
</evidence>
<accession>A0ABY4DWZ7</accession>
<sequence>MMKVISKIVALTLVSAGLAAPLTAAAMGNAPVVEYDGSGWCTKEYNPVPYVTKEGNTITAPNPCIAAAWKAQGR</sequence>
<name>A0ABY4DWZ7_9NEIS</name>
<organism evidence="2 3">
    <name type="scientific">Uruburuella testudinis</name>
    <dbReference type="NCBI Taxonomy" id="1282863"/>
    <lineage>
        <taxon>Bacteria</taxon>
        <taxon>Pseudomonadati</taxon>
        <taxon>Pseudomonadota</taxon>
        <taxon>Betaproteobacteria</taxon>
        <taxon>Neisseriales</taxon>
        <taxon>Neisseriaceae</taxon>
        <taxon>Uruburuella</taxon>
    </lineage>
</organism>
<keyword evidence="1" id="KW-0732">Signal</keyword>
<protein>
    <recommendedName>
        <fullName evidence="4">Secreted protein</fullName>
    </recommendedName>
</protein>
<proteinExistence type="predicted"/>
<evidence type="ECO:0008006" key="4">
    <source>
        <dbReference type="Google" id="ProtNLM"/>
    </source>
</evidence>
<evidence type="ECO:0000313" key="2">
    <source>
        <dbReference type="EMBL" id="UOO83145.1"/>
    </source>
</evidence>
<gene>
    <name evidence="2" type="ORF">LVJ83_06725</name>
</gene>
<keyword evidence="3" id="KW-1185">Reference proteome</keyword>
<evidence type="ECO:0000256" key="1">
    <source>
        <dbReference type="SAM" id="SignalP"/>
    </source>
</evidence>
<feature type="signal peptide" evidence="1">
    <location>
        <begin position="1"/>
        <end position="26"/>
    </location>
</feature>
<feature type="chain" id="PRO_5045896565" description="Secreted protein" evidence="1">
    <location>
        <begin position="27"/>
        <end position="74"/>
    </location>
</feature>
<dbReference type="Proteomes" id="UP000829817">
    <property type="component" value="Chromosome"/>
</dbReference>